<accession>B6XEW8</accession>
<reference evidence="1 2" key="2">
    <citation type="submission" date="2008-10" db="EMBL/GenBank/DDBJ databases">
        <authorList>
            <person name="Fulton L."/>
            <person name="Clifton S."/>
            <person name="Fulton B."/>
            <person name="Xu J."/>
            <person name="Minx P."/>
            <person name="Pepin K.H."/>
            <person name="Johnson M."/>
            <person name="Bhonagiri V."/>
            <person name="Nash W.E."/>
            <person name="Mardis E.R."/>
            <person name="Wilson R.K."/>
        </authorList>
    </citation>
    <scope>NUCLEOTIDE SEQUENCE [LARGE SCALE GENOMIC DNA]</scope>
    <source>
        <strain evidence="1 2">DSM 30120</strain>
    </source>
</reference>
<dbReference type="Proteomes" id="UP000003729">
    <property type="component" value="Unassembled WGS sequence"/>
</dbReference>
<evidence type="ECO:0000313" key="2">
    <source>
        <dbReference type="Proteomes" id="UP000003729"/>
    </source>
</evidence>
<protein>
    <submittedName>
        <fullName evidence="1">Uncharacterized protein</fullName>
    </submittedName>
</protein>
<sequence length="141" mass="15944">MVMLFQDRVIEALKCGQSMTIKGLRNHIESTGVKAAYGAVKHAVIQLEKFNVISPAVVEGSPWLGYKLNDNYKDGLKLQASSSKRYMVRKQVHKPVEKPVKVIEPTYGPWRQTGEPARLQIMFNELLAKPRAKRIKRGLAQ</sequence>
<proteinExistence type="predicted"/>
<reference evidence="1 2" key="1">
    <citation type="submission" date="2008-10" db="EMBL/GenBank/DDBJ databases">
        <title>Draft genome sequence of Providencia alcalifaciens (DSM 30120).</title>
        <authorList>
            <person name="Sudarsanam P."/>
            <person name="Ley R."/>
            <person name="Guruge J."/>
            <person name="Turnbaugh P.J."/>
            <person name="Mahowald M."/>
            <person name="Liep D."/>
            <person name="Gordon J."/>
        </authorList>
    </citation>
    <scope>NUCLEOTIDE SEQUENCE [LARGE SCALE GENOMIC DNA]</scope>
    <source>
        <strain evidence="1 2">DSM 30120</strain>
    </source>
</reference>
<comment type="caution">
    <text evidence="1">The sequence shown here is derived from an EMBL/GenBank/DDBJ whole genome shotgun (WGS) entry which is preliminary data.</text>
</comment>
<name>B6XEW8_9GAMM</name>
<evidence type="ECO:0000313" key="1">
    <source>
        <dbReference type="EMBL" id="EEB46056.1"/>
    </source>
</evidence>
<organism evidence="1 2">
    <name type="scientific">Providencia alcalifaciens DSM 30120</name>
    <dbReference type="NCBI Taxonomy" id="520999"/>
    <lineage>
        <taxon>Bacteria</taxon>
        <taxon>Pseudomonadati</taxon>
        <taxon>Pseudomonadota</taxon>
        <taxon>Gammaproteobacteria</taxon>
        <taxon>Enterobacterales</taxon>
        <taxon>Morganellaceae</taxon>
        <taxon>Providencia</taxon>
    </lineage>
</organism>
<dbReference type="EMBL" id="ABXW01000046">
    <property type="protein sequence ID" value="EEB46056.1"/>
    <property type="molecule type" value="Genomic_DNA"/>
</dbReference>
<gene>
    <name evidence="1" type="ORF">PROVALCAL_01899</name>
</gene>
<dbReference type="AlphaFoldDB" id="B6XEW8"/>
<dbReference type="eggNOG" id="ENOG5031J55">
    <property type="taxonomic scope" value="Bacteria"/>
</dbReference>